<dbReference type="InterPro" id="IPR006685">
    <property type="entry name" value="MscS_channel_2nd"/>
</dbReference>
<evidence type="ECO:0000256" key="7">
    <source>
        <dbReference type="SAM" id="MobiDB-lite"/>
    </source>
</evidence>
<evidence type="ECO:0000256" key="3">
    <source>
        <dbReference type="ARBA" id="ARBA00022475"/>
    </source>
</evidence>
<gene>
    <name evidence="12" type="ORF">GpartN1_g3050.t1</name>
</gene>
<dbReference type="OrthoDB" id="431980at2759"/>
<dbReference type="InterPro" id="IPR011066">
    <property type="entry name" value="MscS_channel_C_sf"/>
</dbReference>
<accession>A0A9C7UPT7</accession>
<comment type="similarity">
    <text evidence="2">Belongs to the MscS (TC 1.A.23) family.</text>
</comment>
<feature type="transmembrane region" description="Helical" evidence="8">
    <location>
        <begin position="456"/>
        <end position="475"/>
    </location>
</feature>
<evidence type="ECO:0000259" key="11">
    <source>
        <dbReference type="Pfam" id="PF24956"/>
    </source>
</evidence>
<feature type="compositionally biased region" description="Basic and acidic residues" evidence="7">
    <location>
        <begin position="254"/>
        <end position="270"/>
    </location>
</feature>
<feature type="region of interest" description="Disordered" evidence="7">
    <location>
        <begin position="682"/>
        <end position="702"/>
    </location>
</feature>
<dbReference type="AlphaFoldDB" id="A0A9C7UPT7"/>
<dbReference type="PANTHER" id="PTHR43634">
    <property type="entry name" value="OW CONDUCTANCE MECHANOSENSITIVE CHANNEL"/>
    <property type="match status" value="1"/>
</dbReference>
<dbReference type="EMBL" id="BQMJ01000022">
    <property type="protein sequence ID" value="GJQ11259.1"/>
    <property type="molecule type" value="Genomic_DNA"/>
</dbReference>
<feature type="compositionally biased region" description="Polar residues" evidence="7">
    <location>
        <begin position="776"/>
        <end position="810"/>
    </location>
</feature>
<feature type="compositionally biased region" description="Basic and acidic residues" evidence="7">
    <location>
        <begin position="185"/>
        <end position="198"/>
    </location>
</feature>
<proteinExistence type="inferred from homology"/>
<dbReference type="InterPro" id="IPR045042">
    <property type="entry name" value="YnaI-like"/>
</dbReference>
<feature type="domain" description="Mechanosensitive ion channel protein 2/3 C-terminal" evidence="11">
    <location>
        <begin position="578"/>
        <end position="659"/>
    </location>
</feature>
<keyword evidence="3" id="KW-1003">Cell membrane</keyword>
<keyword evidence="4 8" id="KW-0812">Transmembrane</keyword>
<evidence type="ECO:0000256" key="2">
    <source>
        <dbReference type="ARBA" id="ARBA00008017"/>
    </source>
</evidence>
<dbReference type="SUPFAM" id="SSF50182">
    <property type="entry name" value="Sm-like ribonucleoproteins"/>
    <property type="match status" value="1"/>
</dbReference>
<evidence type="ECO:0000256" key="8">
    <source>
        <dbReference type="SAM" id="Phobius"/>
    </source>
</evidence>
<dbReference type="InterPro" id="IPR056876">
    <property type="entry name" value="Msl2-3_C"/>
</dbReference>
<feature type="domain" description="Mechanosensitive ion channel MscS" evidence="9">
    <location>
        <begin position="503"/>
        <end position="573"/>
    </location>
</feature>
<keyword evidence="13" id="KW-1185">Reference proteome</keyword>
<comment type="subcellular location">
    <subcellularLocation>
        <location evidence="1">Cell membrane</location>
        <topology evidence="1">Multi-pass membrane protein</topology>
    </subcellularLocation>
</comment>
<keyword evidence="6 8" id="KW-0472">Membrane</keyword>
<dbReference type="SUPFAM" id="SSF82689">
    <property type="entry name" value="Mechanosensitive channel protein MscS (YggB), C-terminal domain"/>
    <property type="match status" value="1"/>
</dbReference>
<organism evidence="12 13">
    <name type="scientific">Galdieria partita</name>
    <dbReference type="NCBI Taxonomy" id="83374"/>
    <lineage>
        <taxon>Eukaryota</taxon>
        <taxon>Rhodophyta</taxon>
        <taxon>Bangiophyceae</taxon>
        <taxon>Galdieriales</taxon>
        <taxon>Galdieriaceae</taxon>
        <taxon>Galdieria</taxon>
    </lineage>
</organism>
<evidence type="ECO:0000256" key="5">
    <source>
        <dbReference type="ARBA" id="ARBA00022989"/>
    </source>
</evidence>
<comment type="caution">
    <text evidence="12">The sequence shown here is derived from an EMBL/GenBank/DDBJ whole genome shotgun (WGS) entry which is preliminary data.</text>
</comment>
<reference evidence="12" key="1">
    <citation type="journal article" date="2022" name="Proc. Natl. Acad. Sci. U.S.A.">
        <title>Life cycle and functional genomics of the unicellular red alga Galdieria for elucidating algal and plant evolution and industrial use.</title>
        <authorList>
            <person name="Hirooka S."/>
            <person name="Itabashi T."/>
            <person name="Ichinose T.M."/>
            <person name="Onuma R."/>
            <person name="Fujiwara T."/>
            <person name="Yamashita S."/>
            <person name="Jong L.W."/>
            <person name="Tomita R."/>
            <person name="Iwane A.H."/>
            <person name="Miyagishima S.Y."/>
        </authorList>
    </citation>
    <scope>NUCLEOTIDE SEQUENCE</scope>
    <source>
        <strain evidence="12">NBRC 102759</strain>
    </source>
</reference>
<dbReference type="InterPro" id="IPR011014">
    <property type="entry name" value="MscS_channel_TM-2"/>
</dbReference>
<feature type="region of interest" description="Disordered" evidence="7">
    <location>
        <begin position="181"/>
        <end position="272"/>
    </location>
</feature>
<evidence type="ECO:0000259" key="10">
    <source>
        <dbReference type="Pfam" id="PF21088"/>
    </source>
</evidence>
<dbReference type="InterPro" id="IPR010920">
    <property type="entry name" value="LSM_dom_sf"/>
</dbReference>
<feature type="compositionally biased region" description="Basic and acidic residues" evidence="7">
    <location>
        <begin position="209"/>
        <end position="223"/>
    </location>
</feature>
<dbReference type="Gene3D" id="3.30.70.100">
    <property type="match status" value="1"/>
</dbReference>
<dbReference type="Gene3D" id="1.10.287.1260">
    <property type="match status" value="1"/>
</dbReference>
<dbReference type="SUPFAM" id="SSF82861">
    <property type="entry name" value="Mechanosensitive channel protein MscS (YggB), transmembrane region"/>
    <property type="match status" value="1"/>
</dbReference>
<evidence type="ECO:0000256" key="4">
    <source>
        <dbReference type="ARBA" id="ARBA00022692"/>
    </source>
</evidence>
<sequence length="822" mass="93503">MPLSKQRNCCFQGPFLVFQKGKSNDFLDGITFSAKRCLTYRRLRRSQSRLVYWTTCHVANNGRDDNRNKPLWIVKRVSFLTWEHFCTAFCCFSSSCLRQISRVDSLLLLYRKRLKWMLRLGTQLLLGLWLFSHRVMYNSLALPNLVWNPSRELTVALQVKNTGYEALEEALIRERLQQKTISENNRGKEDISGMESKKGTSGNNTPPPSERRFQNLAELEKSNTDTGKPNETSSSKEENSSEVNPNVTGNSQESKSHRSEPEMTEPKSTERISAANELTRRADLPWKSIGSMKLWFVRFRQRIGDTLDHIREVNLVEDRLLSNLRLPTQRETFALISQFTLVCALILLLRAGVNRTLRWVYARFDPNANQLSYEQSVFECMQRPLEFLAIATVIISVAEFVSRPLAATGLLRYIRPFRELTVIFSATWFLLRWIERIRSRFIDSSTYEARVNKAQVDALSRIMTVVVSAIALLISLDTFGINIQTVLAFGGIGGVAIGFAGREIISNFFGGFMIYLTQPFAVGDWVRSIENDQIDGSVEEIGWYLTRIRTWEKRPLYIPNSRFSTLVMENPSRMTNRRIKHTIGLAMEDMCVIKDIIQDIQNLLDQHPELDPKQHRMVWFDGFGEYSVNLWLSCYTKTVFLSEYRRVQQEILFAVYDIIRSHQGRLACSLVRDLREGSDPDKYAPLHPFNESSKESFAATHGTNYTPVSESALGLSRHEAEFSKPEVVVSPVSEDTKKEKGKNSTPPPTTPQSGTMRIKGPGRSNITGGSHPAGGTKSTSVNSQVQQSFGAKNQESNNNATESAHTTSPSRVGKKGDEFSRQ</sequence>
<dbReference type="Pfam" id="PF24956">
    <property type="entry name" value="Msl2-3_C"/>
    <property type="match status" value="1"/>
</dbReference>
<dbReference type="InterPro" id="IPR049142">
    <property type="entry name" value="MS_channel_1st"/>
</dbReference>
<feature type="transmembrane region" description="Helical" evidence="8">
    <location>
        <begin position="333"/>
        <end position="353"/>
    </location>
</feature>
<reference evidence="12" key="2">
    <citation type="submission" date="2022-01" db="EMBL/GenBank/DDBJ databases">
        <authorList>
            <person name="Hirooka S."/>
            <person name="Miyagishima S.Y."/>
        </authorList>
    </citation>
    <scope>NUCLEOTIDE SEQUENCE</scope>
    <source>
        <strain evidence="12">NBRC 102759</strain>
    </source>
</reference>
<feature type="domain" description="Mechanosensitive ion channel transmembrane helices 2/3" evidence="10">
    <location>
        <begin position="462"/>
        <end position="501"/>
    </location>
</feature>
<protein>
    <submittedName>
        <fullName evidence="12">Uncharacterized protein</fullName>
    </submittedName>
</protein>
<dbReference type="InterPro" id="IPR023408">
    <property type="entry name" value="MscS_beta-dom_sf"/>
</dbReference>
<evidence type="ECO:0000256" key="6">
    <source>
        <dbReference type="ARBA" id="ARBA00023136"/>
    </source>
</evidence>
<dbReference type="Gene3D" id="2.30.30.60">
    <property type="match status" value="1"/>
</dbReference>
<dbReference type="GO" id="GO:0005886">
    <property type="term" value="C:plasma membrane"/>
    <property type="evidence" value="ECO:0007669"/>
    <property type="project" value="UniProtKB-SubCell"/>
</dbReference>
<keyword evidence="5 8" id="KW-1133">Transmembrane helix</keyword>
<dbReference type="Pfam" id="PF00924">
    <property type="entry name" value="MS_channel_2nd"/>
    <property type="match status" value="1"/>
</dbReference>
<dbReference type="Proteomes" id="UP001061958">
    <property type="component" value="Unassembled WGS sequence"/>
</dbReference>
<feature type="region of interest" description="Disordered" evidence="7">
    <location>
        <begin position="723"/>
        <end position="822"/>
    </location>
</feature>
<dbReference type="PANTHER" id="PTHR43634:SF2">
    <property type="entry name" value="LOW CONDUCTANCE MECHANOSENSITIVE CHANNEL YNAI"/>
    <property type="match status" value="1"/>
</dbReference>
<evidence type="ECO:0000259" key="9">
    <source>
        <dbReference type="Pfam" id="PF00924"/>
    </source>
</evidence>
<evidence type="ECO:0000313" key="12">
    <source>
        <dbReference type="EMBL" id="GJQ11259.1"/>
    </source>
</evidence>
<name>A0A9C7UPT7_9RHOD</name>
<dbReference type="Pfam" id="PF21088">
    <property type="entry name" value="MS_channel_1st"/>
    <property type="match status" value="1"/>
</dbReference>
<dbReference type="GO" id="GO:0055085">
    <property type="term" value="P:transmembrane transport"/>
    <property type="evidence" value="ECO:0007669"/>
    <property type="project" value="InterPro"/>
</dbReference>
<evidence type="ECO:0000313" key="13">
    <source>
        <dbReference type="Proteomes" id="UP001061958"/>
    </source>
</evidence>
<evidence type="ECO:0000256" key="1">
    <source>
        <dbReference type="ARBA" id="ARBA00004651"/>
    </source>
</evidence>